<evidence type="ECO:0000256" key="1">
    <source>
        <dbReference type="ARBA" id="ARBA00022801"/>
    </source>
</evidence>
<name>A0AAU7VV92_9MICO</name>
<dbReference type="EMBL" id="CP158357">
    <property type="protein sequence ID" value="XBX78382.1"/>
    <property type="molecule type" value="Genomic_DNA"/>
</dbReference>
<accession>A0AAU7VV92</accession>
<dbReference type="InterPro" id="IPR050300">
    <property type="entry name" value="GDXG_lipolytic_enzyme"/>
</dbReference>
<organism evidence="3">
    <name type="scientific">Microbacterium sp. A8/3-1</name>
    <dbReference type="NCBI Taxonomy" id="3160749"/>
    <lineage>
        <taxon>Bacteria</taxon>
        <taxon>Bacillati</taxon>
        <taxon>Actinomycetota</taxon>
        <taxon>Actinomycetes</taxon>
        <taxon>Micrococcales</taxon>
        <taxon>Microbacteriaceae</taxon>
        <taxon>Microbacterium</taxon>
    </lineage>
</organism>
<dbReference type="GO" id="GO:0016787">
    <property type="term" value="F:hydrolase activity"/>
    <property type="evidence" value="ECO:0007669"/>
    <property type="project" value="UniProtKB-KW"/>
</dbReference>
<gene>
    <name evidence="3" type="ORF">ABS642_21170</name>
</gene>
<reference evidence="3" key="1">
    <citation type="submission" date="2024-06" db="EMBL/GenBank/DDBJ databases">
        <title>Draft genome sequence of Microbacterium sp. strain A8/3-1, isolated from Oxytropis tragacanthoides Fisch. ex DC. Root nodules in the Altai region of Russia.</title>
        <authorList>
            <person name="Sazanova A."/>
            <person name="Guro P."/>
            <person name="Kuznetsova I."/>
            <person name="Belimov A."/>
            <person name="Safronova V."/>
        </authorList>
    </citation>
    <scope>NUCLEOTIDE SEQUENCE</scope>
    <source>
        <strain evidence="3">A8/3-1</strain>
    </source>
</reference>
<dbReference type="AlphaFoldDB" id="A0AAU7VV92"/>
<dbReference type="PANTHER" id="PTHR48081:SF13">
    <property type="entry name" value="ALPHA_BETA HYDROLASE"/>
    <property type="match status" value="1"/>
</dbReference>
<evidence type="ECO:0000313" key="3">
    <source>
        <dbReference type="EMBL" id="XBX78382.1"/>
    </source>
</evidence>
<feature type="domain" description="BD-FAE-like" evidence="2">
    <location>
        <begin position="24"/>
        <end position="224"/>
    </location>
</feature>
<protein>
    <submittedName>
        <fullName evidence="3">Alpha/beta hydrolase</fullName>
    </submittedName>
</protein>
<dbReference type="PANTHER" id="PTHR48081">
    <property type="entry name" value="AB HYDROLASE SUPERFAMILY PROTEIN C4A8.06C"/>
    <property type="match status" value="1"/>
</dbReference>
<dbReference type="RefSeq" id="WP_350351650.1">
    <property type="nucleotide sequence ID" value="NZ_CP158357.1"/>
</dbReference>
<dbReference type="Pfam" id="PF20434">
    <property type="entry name" value="BD-FAE"/>
    <property type="match status" value="1"/>
</dbReference>
<keyword evidence="1 3" id="KW-0378">Hydrolase</keyword>
<dbReference type="Gene3D" id="3.40.50.1820">
    <property type="entry name" value="alpha/beta hydrolase"/>
    <property type="match status" value="1"/>
</dbReference>
<dbReference type="InterPro" id="IPR049492">
    <property type="entry name" value="BD-FAE-like_dom"/>
</dbReference>
<evidence type="ECO:0000259" key="2">
    <source>
        <dbReference type="Pfam" id="PF20434"/>
    </source>
</evidence>
<dbReference type="SUPFAM" id="SSF53474">
    <property type="entry name" value="alpha/beta-Hydrolases"/>
    <property type="match status" value="1"/>
</dbReference>
<sequence>MRASASRVVRDLVYRTVDDRRLRLDIHLPDPAEGHPPVLVYLHGGGFQSGERTDRERERAAALAAHGFAVATVEYRFSDAASFPAQRDDARAAIEWLRENAGELGVNASRIGAWGASAGGHLAALLALGVPESNERPSVDAAVLWFAAVDLDAMSRGTALEREILDSGELDALLGGMFDIHDPIHRQADPLSQVSISASPLLVMTGDRDRIVDVAQSERLHNSLTAAGADSQLWILGGAGHEDDAFESPRIIGAIAAFFAHHLGDLETTGHRTN</sequence>
<proteinExistence type="predicted"/>
<dbReference type="InterPro" id="IPR029058">
    <property type="entry name" value="AB_hydrolase_fold"/>
</dbReference>